<dbReference type="Proteomes" id="UP000199159">
    <property type="component" value="Unassembled WGS sequence"/>
</dbReference>
<keyword evidence="2" id="KW-1185">Reference proteome</keyword>
<proteinExistence type="predicted"/>
<reference evidence="2" key="1">
    <citation type="submission" date="2016-10" db="EMBL/GenBank/DDBJ databases">
        <authorList>
            <person name="Varghese N."/>
            <person name="Submissions S."/>
        </authorList>
    </citation>
    <scope>NUCLEOTIDE SEQUENCE [LARGE SCALE GENOMIC DNA]</scope>
    <source>
        <strain evidence="2">IBRC-M10078</strain>
    </source>
</reference>
<accession>A0A1H0SQ61</accession>
<evidence type="ECO:0000313" key="2">
    <source>
        <dbReference type="Proteomes" id="UP000199159"/>
    </source>
</evidence>
<gene>
    <name evidence="1" type="ORF">SAMN05216565_10364</name>
</gene>
<name>A0A1H0SQ61_9BACI</name>
<evidence type="ECO:0000313" key="1">
    <source>
        <dbReference type="EMBL" id="SDP43912.1"/>
    </source>
</evidence>
<protein>
    <submittedName>
        <fullName evidence="1">Uncharacterized protein</fullName>
    </submittedName>
</protein>
<dbReference type="AlphaFoldDB" id="A0A1H0SQ61"/>
<organism evidence="1 2">
    <name type="scientific">Litchfieldia salsa</name>
    <dbReference type="NCBI Taxonomy" id="930152"/>
    <lineage>
        <taxon>Bacteria</taxon>
        <taxon>Bacillati</taxon>
        <taxon>Bacillota</taxon>
        <taxon>Bacilli</taxon>
        <taxon>Bacillales</taxon>
        <taxon>Bacillaceae</taxon>
        <taxon>Litchfieldia</taxon>
    </lineage>
</organism>
<dbReference type="EMBL" id="FNJU01000003">
    <property type="protein sequence ID" value="SDP43912.1"/>
    <property type="molecule type" value="Genomic_DNA"/>
</dbReference>
<sequence>MNIFDYLDELQADLRSKGLKEIEEKYYNLVQN</sequence>